<dbReference type="PANTHER" id="PTHR30069:SF29">
    <property type="entry name" value="HEMOGLOBIN AND HEMOGLOBIN-HAPTOGLOBIN-BINDING PROTEIN 1-RELATED"/>
    <property type="match status" value="1"/>
</dbReference>
<dbReference type="Gene3D" id="2.170.130.10">
    <property type="entry name" value="TonB-dependent receptor, plug domain"/>
    <property type="match status" value="1"/>
</dbReference>
<dbReference type="PROSITE" id="PS52016">
    <property type="entry name" value="TONB_DEPENDENT_REC_3"/>
    <property type="match status" value="1"/>
</dbReference>
<comment type="subcellular location">
    <subcellularLocation>
        <location evidence="2">Cell outer membrane</location>
        <topology evidence="2">Multi-pass membrane protein</topology>
    </subcellularLocation>
</comment>
<gene>
    <name evidence="4" type="ORF">NU887_05590</name>
</gene>
<proteinExistence type="inferred from homology"/>
<evidence type="ECO:0000313" key="4">
    <source>
        <dbReference type="EMBL" id="MCR9014499.1"/>
    </source>
</evidence>
<comment type="similarity">
    <text evidence="2">Belongs to the TonB-dependent receptor family.</text>
</comment>
<keyword evidence="2" id="KW-0812">Transmembrane</keyword>
<evidence type="ECO:0000256" key="2">
    <source>
        <dbReference type="PROSITE-ProRule" id="PRU01360"/>
    </source>
</evidence>
<dbReference type="GO" id="GO:0009279">
    <property type="term" value="C:cell outer membrane"/>
    <property type="evidence" value="ECO:0007669"/>
    <property type="project" value="UniProtKB-SubCell"/>
</dbReference>
<dbReference type="RefSeq" id="WP_258422375.1">
    <property type="nucleotide sequence ID" value="NZ_JANSUY010000002.1"/>
</dbReference>
<dbReference type="InterPro" id="IPR037066">
    <property type="entry name" value="Plug_dom_sf"/>
</dbReference>
<dbReference type="PANTHER" id="PTHR30069">
    <property type="entry name" value="TONB-DEPENDENT OUTER MEMBRANE RECEPTOR"/>
    <property type="match status" value="1"/>
</dbReference>
<accession>A0A9X2P291</accession>
<keyword evidence="2" id="KW-1134">Transmembrane beta strand</keyword>
<dbReference type="GO" id="GO:0015344">
    <property type="term" value="F:siderophore uptake transmembrane transporter activity"/>
    <property type="evidence" value="ECO:0007669"/>
    <property type="project" value="TreeGrafter"/>
</dbReference>
<organism evidence="4 5">
    <name type="scientific">Aquiflexum gelatinilyticum</name>
    <dbReference type="NCBI Taxonomy" id="2961943"/>
    <lineage>
        <taxon>Bacteria</taxon>
        <taxon>Pseudomonadati</taxon>
        <taxon>Bacteroidota</taxon>
        <taxon>Cytophagia</taxon>
        <taxon>Cytophagales</taxon>
        <taxon>Cyclobacteriaceae</taxon>
        <taxon>Aquiflexum</taxon>
    </lineage>
</organism>
<keyword evidence="2" id="KW-0998">Cell outer membrane</keyword>
<keyword evidence="2" id="KW-0472">Membrane</keyword>
<keyword evidence="2" id="KW-0813">Transport</keyword>
<dbReference type="SUPFAM" id="SSF56935">
    <property type="entry name" value="Porins"/>
    <property type="match status" value="1"/>
</dbReference>
<keyword evidence="5" id="KW-1185">Reference proteome</keyword>
<evidence type="ECO:0000256" key="1">
    <source>
        <dbReference type="ARBA" id="ARBA00022729"/>
    </source>
</evidence>
<evidence type="ECO:0000313" key="5">
    <source>
        <dbReference type="Proteomes" id="UP001142175"/>
    </source>
</evidence>
<dbReference type="GO" id="GO:0044718">
    <property type="term" value="P:siderophore transmembrane transport"/>
    <property type="evidence" value="ECO:0007669"/>
    <property type="project" value="TreeGrafter"/>
</dbReference>
<dbReference type="InterPro" id="IPR039426">
    <property type="entry name" value="TonB-dep_rcpt-like"/>
</dbReference>
<dbReference type="EMBL" id="JANSUY010000002">
    <property type="protein sequence ID" value="MCR9014499.1"/>
    <property type="molecule type" value="Genomic_DNA"/>
</dbReference>
<keyword evidence="1" id="KW-0732">Signal</keyword>
<dbReference type="AlphaFoldDB" id="A0A9X2P291"/>
<comment type="caution">
    <text evidence="4">The sequence shown here is derived from an EMBL/GenBank/DDBJ whole genome shotgun (WGS) entry which is preliminary data.</text>
</comment>
<feature type="domain" description="TonB-dependent receptor plug" evidence="3">
    <location>
        <begin position="581"/>
        <end position="669"/>
    </location>
</feature>
<sequence length="776" mass="87477">MNDTIWIKAYGMIENGGESPEATKSVPLYVDLYDAKFERYIDRIIIKLEEGKGQGDIVLPKDLEPGSYSLRAYTQWMRNFGDPAFFHKDIWVGELGENWEYVGGDSKLNLGFFPESGDLVEGIQSKIGFKATDAYGRSTDVIGYILNSKSDTLIRFESEHLGIGSFEFTPKENEAYEVYAKSAEQNWMKFALSRILKQGYVLDFDPLYSESEIKVTIHHNLGKGNERKKLYLIGLSKGQKVYEKEFDGEKADHSVLISKEDFFPGIITFTLMDEETTLLAERLVYVYPFSQAMANFKSEKPEYKPKELVQMEIAIVDEFGSPVEGNFSVSITDAFQVLHPENGENIYSYFQLSSEVKGEIEQPDYYFNPENPNAEKYLDNLLLTQGWRRFSWENLAKLANPPAFGFEEGLSLSGKVYKVNDKPIEAPHELRMLVTHEYGLPILYEGKTDQSGSFSFVGMDYQDSVGIYLQAFTEKEKNNGDTTELKRNEVVMSVPTTPDFQIRNKALLPSGDKFQDFDEYLVSVKEAKDMLEQFRLSQEIELGEVTVRGRRSEPIPDKRAIQYNNSPDRALPVTEEYYYFQNIFQLLRGRFPGVNVVGDVFSINPPPSVIIRGGGASIVNAGGATFLIDGMRAMPGMVALLPVSEIERIDILTGLSKGAVYGADGAGGVINVLTKAGNPNYDWKDEPVIGNAAIKAKGYDPIREFYTPSGVYDINAPIAIDFRSTIYWNPQVITDSEGKARFQFRLTESKPEVNVDLQGISKSGEPIRATYRFQVK</sequence>
<reference evidence="4" key="1">
    <citation type="submission" date="2022-08" db="EMBL/GenBank/DDBJ databases">
        <authorList>
            <person name="Zhang D."/>
        </authorList>
    </citation>
    <scope>NUCLEOTIDE SEQUENCE</scope>
    <source>
        <strain evidence="4">XJ19-11</strain>
    </source>
</reference>
<name>A0A9X2P291_9BACT</name>
<protein>
    <submittedName>
        <fullName evidence="4">Plug domain-containing protein</fullName>
    </submittedName>
</protein>
<dbReference type="Proteomes" id="UP001142175">
    <property type="component" value="Unassembled WGS sequence"/>
</dbReference>
<evidence type="ECO:0000259" key="3">
    <source>
        <dbReference type="Pfam" id="PF07715"/>
    </source>
</evidence>
<dbReference type="Pfam" id="PF07715">
    <property type="entry name" value="Plug"/>
    <property type="match status" value="1"/>
</dbReference>
<dbReference type="InterPro" id="IPR012910">
    <property type="entry name" value="Plug_dom"/>
</dbReference>